<evidence type="ECO:0000313" key="2">
    <source>
        <dbReference type="EMBL" id="QCQ84944.1"/>
    </source>
</evidence>
<accession>A0A4P8PTY1</accession>
<organism evidence="2">
    <name type="scientific">Blackfly microvirus SF02</name>
    <dbReference type="NCBI Taxonomy" id="2576452"/>
    <lineage>
        <taxon>Viruses</taxon>
        <taxon>Monodnaviria</taxon>
        <taxon>Sangervirae</taxon>
        <taxon>Phixviricota</taxon>
        <taxon>Malgrandaviricetes</taxon>
        <taxon>Petitvirales</taxon>
        <taxon>Microviridae</taxon>
        <taxon>Microvirus</taxon>
    </lineage>
</organism>
<feature type="region of interest" description="Disordered" evidence="1">
    <location>
        <begin position="1"/>
        <end position="43"/>
    </location>
</feature>
<feature type="compositionally biased region" description="Low complexity" evidence="1">
    <location>
        <begin position="79"/>
        <end position="105"/>
    </location>
</feature>
<protein>
    <submittedName>
        <fullName evidence="2">DNA pilot protein</fullName>
    </submittedName>
</protein>
<proteinExistence type="predicted"/>
<feature type="compositionally biased region" description="Polar residues" evidence="1">
    <location>
        <begin position="1"/>
        <end position="19"/>
    </location>
</feature>
<feature type="region of interest" description="Disordered" evidence="1">
    <location>
        <begin position="77"/>
        <end position="105"/>
    </location>
</feature>
<dbReference type="Proteomes" id="UP000322246">
    <property type="component" value="Segment"/>
</dbReference>
<dbReference type="EMBL" id="MK249195">
    <property type="protein sequence ID" value="QCQ84944.1"/>
    <property type="molecule type" value="Genomic_DNA"/>
</dbReference>
<feature type="compositionally biased region" description="Basic and acidic residues" evidence="1">
    <location>
        <begin position="24"/>
        <end position="38"/>
    </location>
</feature>
<sequence>MFQQNSAAKAQEKAQQFNAAQADLTRDFNAEEAQKSRDWSGTQAVDQMAFQERMSSTAYQRAMQDMRTAGLNPILAYKQGQSSSPSGAMGSTSAASGPSASTTAQPMHDILTPAVSTAMQAMRLKEDIGNLQASRELTNATAGKTRAETTSEVLRQPGIPAQVREQLVKAETGELGLPHARTVSKVDRTEAGQRATYAGTLADRLGLSPGSTARSIFGLTSQGPAATGFVDNLNGRAPGTVNPGPTNPVNTRWPFRMNEFKGNTGSAKGSELWRGY</sequence>
<reference evidence="2" key="1">
    <citation type="submission" date="2018-12" db="EMBL/GenBank/DDBJ databases">
        <title>Singled stranded DNA viruses identified in blackflies (Austrosimulium ungulatum) sampled in New Zealand.</title>
        <authorList>
            <person name="Kraberger S."/>
            <person name="Fontenele R.S."/>
            <person name="Schmidlin K."/>
            <person name="Walters M."/>
            <person name="Varsani A."/>
        </authorList>
    </citation>
    <scope>NUCLEOTIDE SEQUENCE [LARGE SCALE GENOMIC DNA]</scope>
    <source>
        <strain evidence="2">130</strain>
    </source>
</reference>
<name>A0A4P8PTY1_9VIRU</name>
<evidence type="ECO:0000256" key="1">
    <source>
        <dbReference type="SAM" id="MobiDB-lite"/>
    </source>
</evidence>